<gene>
    <name evidence="1" type="ORF">SCLCIDRAFT_30757</name>
</gene>
<dbReference type="AlphaFoldDB" id="A0A0C3DER0"/>
<reference evidence="2" key="2">
    <citation type="submission" date="2015-01" db="EMBL/GenBank/DDBJ databases">
        <title>Evolutionary Origins and Diversification of the Mycorrhizal Mutualists.</title>
        <authorList>
            <consortium name="DOE Joint Genome Institute"/>
            <consortium name="Mycorrhizal Genomics Consortium"/>
            <person name="Kohler A."/>
            <person name="Kuo A."/>
            <person name="Nagy L.G."/>
            <person name="Floudas D."/>
            <person name="Copeland A."/>
            <person name="Barry K.W."/>
            <person name="Cichocki N."/>
            <person name="Veneault-Fourrey C."/>
            <person name="LaButti K."/>
            <person name="Lindquist E.A."/>
            <person name="Lipzen A."/>
            <person name="Lundell T."/>
            <person name="Morin E."/>
            <person name="Murat C."/>
            <person name="Riley R."/>
            <person name="Ohm R."/>
            <person name="Sun H."/>
            <person name="Tunlid A."/>
            <person name="Henrissat B."/>
            <person name="Grigoriev I.V."/>
            <person name="Hibbett D.S."/>
            <person name="Martin F."/>
        </authorList>
    </citation>
    <scope>NUCLEOTIDE SEQUENCE [LARGE SCALE GENOMIC DNA]</scope>
    <source>
        <strain evidence="2">Foug A</strain>
    </source>
</reference>
<dbReference type="HOGENOM" id="CLU_2279127_0_0_1"/>
<evidence type="ECO:0000313" key="1">
    <source>
        <dbReference type="EMBL" id="KIM54864.1"/>
    </source>
</evidence>
<evidence type="ECO:0000313" key="2">
    <source>
        <dbReference type="Proteomes" id="UP000053989"/>
    </source>
</evidence>
<sequence>MLFSILGVKNSELNIKFMFSGVFQIAWNDFFFTPDVHFDPVNLYHGHFSDAKLTCCLTQVKSDDFYFATEHYLTIIDNIRAFEKLAGIPNGADIISTIYEEL</sequence>
<dbReference type="InParanoid" id="A0A0C3DER0"/>
<organism evidence="1 2">
    <name type="scientific">Scleroderma citrinum Foug A</name>
    <dbReference type="NCBI Taxonomy" id="1036808"/>
    <lineage>
        <taxon>Eukaryota</taxon>
        <taxon>Fungi</taxon>
        <taxon>Dikarya</taxon>
        <taxon>Basidiomycota</taxon>
        <taxon>Agaricomycotina</taxon>
        <taxon>Agaricomycetes</taxon>
        <taxon>Agaricomycetidae</taxon>
        <taxon>Boletales</taxon>
        <taxon>Sclerodermatineae</taxon>
        <taxon>Sclerodermataceae</taxon>
        <taxon>Scleroderma</taxon>
    </lineage>
</organism>
<dbReference type="Proteomes" id="UP000053989">
    <property type="component" value="Unassembled WGS sequence"/>
</dbReference>
<dbReference type="OrthoDB" id="2690753at2759"/>
<name>A0A0C3DER0_9AGAM</name>
<accession>A0A0C3DER0</accession>
<protein>
    <submittedName>
        <fullName evidence="1">Uncharacterized protein</fullName>
    </submittedName>
</protein>
<dbReference type="EMBL" id="KN822145">
    <property type="protein sequence ID" value="KIM54864.1"/>
    <property type="molecule type" value="Genomic_DNA"/>
</dbReference>
<reference evidence="1 2" key="1">
    <citation type="submission" date="2014-04" db="EMBL/GenBank/DDBJ databases">
        <authorList>
            <consortium name="DOE Joint Genome Institute"/>
            <person name="Kuo A."/>
            <person name="Kohler A."/>
            <person name="Nagy L.G."/>
            <person name="Floudas D."/>
            <person name="Copeland A."/>
            <person name="Barry K.W."/>
            <person name="Cichocki N."/>
            <person name="Veneault-Fourrey C."/>
            <person name="LaButti K."/>
            <person name="Lindquist E.A."/>
            <person name="Lipzen A."/>
            <person name="Lundell T."/>
            <person name="Morin E."/>
            <person name="Murat C."/>
            <person name="Sun H."/>
            <person name="Tunlid A."/>
            <person name="Henrissat B."/>
            <person name="Grigoriev I.V."/>
            <person name="Hibbett D.S."/>
            <person name="Martin F."/>
            <person name="Nordberg H.P."/>
            <person name="Cantor M.N."/>
            <person name="Hua S.X."/>
        </authorList>
    </citation>
    <scope>NUCLEOTIDE SEQUENCE [LARGE SCALE GENOMIC DNA]</scope>
    <source>
        <strain evidence="1 2">Foug A</strain>
    </source>
</reference>
<proteinExistence type="predicted"/>
<keyword evidence="2" id="KW-1185">Reference proteome</keyword>